<dbReference type="RefSeq" id="WP_135964413.1">
    <property type="nucleotide sequence ID" value="NZ_SRXT01000005.1"/>
</dbReference>
<keyword evidence="8 12" id="KW-0472">Membrane</keyword>
<comment type="activity regulation">
    <text evidence="12">Na(+) is not transported, but it plays an essential structural role and its presence is essential for fluoride channel function.</text>
</comment>
<evidence type="ECO:0000256" key="6">
    <source>
        <dbReference type="ARBA" id="ARBA00023053"/>
    </source>
</evidence>
<comment type="caution">
    <text evidence="13">The sequence shown here is derived from an EMBL/GenBank/DDBJ whole genome shotgun (WGS) entry which is preliminary data.</text>
</comment>
<evidence type="ECO:0000256" key="12">
    <source>
        <dbReference type="HAMAP-Rule" id="MF_00454"/>
    </source>
</evidence>
<dbReference type="GO" id="GO:0140114">
    <property type="term" value="P:cellular detoxification of fluoride"/>
    <property type="evidence" value="ECO:0007669"/>
    <property type="project" value="UniProtKB-UniRule"/>
</dbReference>
<proteinExistence type="inferred from homology"/>
<feature type="transmembrane region" description="Helical" evidence="12">
    <location>
        <begin position="67"/>
        <end position="90"/>
    </location>
</feature>
<dbReference type="EMBL" id="SRXT01000005">
    <property type="protein sequence ID" value="TGX52704.1"/>
    <property type="molecule type" value="Genomic_DNA"/>
</dbReference>
<evidence type="ECO:0000256" key="3">
    <source>
        <dbReference type="ARBA" id="ARBA00022519"/>
    </source>
</evidence>
<dbReference type="HAMAP" id="MF_00454">
    <property type="entry name" value="FluC"/>
    <property type="match status" value="1"/>
</dbReference>
<keyword evidence="2 12" id="KW-1003">Cell membrane</keyword>
<keyword evidence="3" id="KW-0997">Cell inner membrane</keyword>
<dbReference type="AlphaFoldDB" id="A0A4S1X900"/>
<keyword evidence="5 12" id="KW-1133">Transmembrane helix</keyword>
<dbReference type="GO" id="GO:0062054">
    <property type="term" value="F:fluoride channel activity"/>
    <property type="evidence" value="ECO:0007669"/>
    <property type="project" value="UniProtKB-UniRule"/>
</dbReference>
<dbReference type="GO" id="GO:0046872">
    <property type="term" value="F:metal ion binding"/>
    <property type="evidence" value="ECO:0007669"/>
    <property type="project" value="UniProtKB-KW"/>
</dbReference>
<reference evidence="13 14" key="1">
    <citation type="submission" date="2019-04" db="EMBL/GenBank/DDBJ databases">
        <title>Sphingomonas psychrotolerans sp. nov., isolated from soil in the Tianshan Mountains, Xinjiang, China.</title>
        <authorList>
            <person name="Luo Y."/>
            <person name="Sheng H."/>
        </authorList>
    </citation>
    <scope>NUCLEOTIDE SEQUENCE [LARGE SCALE GENOMIC DNA]</scope>
    <source>
        <strain evidence="13 14">ZFGT-11</strain>
    </source>
</reference>
<evidence type="ECO:0000256" key="4">
    <source>
        <dbReference type="ARBA" id="ARBA00022692"/>
    </source>
</evidence>
<dbReference type="Pfam" id="PF02537">
    <property type="entry name" value="CRCB"/>
    <property type="match status" value="1"/>
</dbReference>
<dbReference type="PANTHER" id="PTHR28259">
    <property type="entry name" value="FLUORIDE EXPORT PROTEIN 1-RELATED"/>
    <property type="match status" value="1"/>
</dbReference>
<evidence type="ECO:0000256" key="10">
    <source>
        <dbReference type="ARBA" id="ARBA00035120"/>
    </source>
</evidence>
<keyword evidence="6 12" id="KW-0915">Sodium</keyword>
<dbReference type="GO" id="GO:0005886">
    <property type="term" value="C:plasma membrane"/>
    <property type="evidence" value="ECO:0007669"/>
    <property type="project" value="UniProtKB-SubCell"/>
</dbReference>
<keyword evidence="4 12" id="KW-0812">Transmembrane</keyword>
<dbReference type="NCBIfam" id="TIGR00494">
    <property type="entry name" value="crcB"/>
    <property type="match status" value="1"/>
</dbReference>
<keyword evidence="9 12" id="KW-0407">Ion channel</keyword>
<keyword evidence="12" id="KW-0813">Transport</keyword>
<evidence type="ECO:0000256" key="1">
    <source>
        <dbReference type="ARBA" id="ARBA00004651"/>
    </source>
</evidence>
<dbReference type="Proteomes" id="UP000306147">
    <property type="component" value="Unassembled WGS sequence"/>
</dbReference>
<feature type="binding site" evidence="12">
    <location>
        <position position="75"/>
    </location>
    <ligand>
        <name>Na(+)</name>
        <dbReference type="ChEBI" id="CHEBI:29101"/>
        <note>structural</note>
    </ligand>
</feature>
<evidence type="ECO:0000313" key="13">
    <source>
        <dbReference type="EMBL" id="TGX52704.1"/>
    </source>
</evidence>
<accession>A0A4S1X900</accession>
<dbReference type="PANTHER" id="PTHR28259:SF1">
    <property type="entry name" value="FLUORIDE EXPORT PROTEIN 1-RELATED"/>
    <property type="match status" value="1"/>
</dbReference>
<organism evidence="13 14">
    <name type="scientific">Sphingomonas gei</name>
    <dbReference type="NCBI Taxonomy" id="1395960"/>
    <lineage>
        <taxon>Bacteria</taxon>
        <taxon>Pseudomonadati</taxon>
        <taxon>Pseudomonadota</taxon>
        <taxon>Alphaproteobacteria</taxon>
        <taxon>Sphingomonadales</taxon>
        <taxon>Sphingomonadaceae</taxon>
        <taxon>Sphingomonas</taxon>
    </lineage>
</organism>
<dbReference type="InterPro" id="IPR003691">
    <property type="entry name" value="FluC"/>
</dbReference>
<sequence length="125" mass="12521">MPSLLLVMLGGAFGAGARHLVGRATLGLLGPGLPWGTLAVNLIGGLFMGLLAGGLVRFGEAGEQWRLLLGVGVLGGFTTFSAFSLDVMVMLERGDWGVALGYILASVVGAVAAVALGLGISRAVA</sequence>
<keyword evidence="12" id="KW-0479">Metal-binding</keyword>
<comment type="similarity">
    <text evidence="10 12">Belongs to the fluoride channel Fluc/FEX (TC 1.A.43) family.</text>
</comment>
<feature type="transmembrane region" description="Helical" evidence="12">
    <location>
        <begin position="96"/>
        <end position="120"/>
    </location>
</feature>
<evidence type="ECO:0000256" key="7">
    <source>
        <dbReference type="ARBA" id="ARBA00023065"/>
    </source>
</evidence>
<name>A0A4S1X900_9SPHN</name>
<keyword evidence="14" id="KW-1185">Reference proteome</keyword>
<evidence type="ECO:0000256" key="5">
    <source>
        <dbReference type="ARBA" id="ARBA00022989"/>
    </source>
</evidence>
<evidence type="ECO:0000256" key="9">
    <source>
        <dbReference type="ARBA" id="ARBA00023303"/>
    </source>
</evidence>
<gene>
    <name evidence="12 13" type="primary">crcB</name>
    <name evidence="12" type="synonym">fluC</name>
    <name evidence="13" type="ORF">E5A73_13740</name>
</gene>
<protein>
    <recommendedName>
        <fullName evidence="12">Fluoride-specific ion channel FluC</fullName>
    </recommendedName>
</protein>
<evidence type="ECO:0000256" key="11">
    <source>
        <dbReference type="ARBA" id="ARBA00035585"/>
    </source>
</evidence>
<comment type="subcellular location">
    <subcellularLocation>
        <location evidence="1 12">Cell membrane</location>
        <topology evidence="1 12">Multi-pass membrane protein</topology>
    </subcellularLocation>
</comment>
<feature type="transmembrane region" description="Helical" evidence="12">
    <location>
        <begin position="33"/>
        <end position="55"/>
    </location>
</feature>
<comment type="catalytic activity">
    <reaction evidence="11">
        <text>fluoride(in) = fluoride(out)</text>
        <dbReference type="Rhea" id="RHEA:76159"/>
        <dbReference type="ChEBI" id="CHEBI:17051"/>
    </reaction>
    <physiologicalReaction direction="left-to-right" evidence="11">
        <dbReference type="Rhea" id="RHEA:76160"/>
    </physiologicalReaction>
</comment>
<keyword evidence="7 12" id="KW-0406">Ion transport</keyword>
<dbReference type="NCBIfam" id="NF010791">
    <property type="entry name" value="PRK14195.1"/>
    <property type="match status" value="1"/>
</dbReference>
<evidence type="ECO:0000256" key="8">
    <source>
        <dbReference type="ARBA" id="ARBA00023136"/>
    </source>
</evidence>
<comment type="function">
    <text evidence="12">Fluoride-specific ion channel. Important for reducing fluoride concentration in the cell, thus reducing its toxicity.</text>
</comment>
<feature type="binding site" evidence="12">
    <location>
        <position position="78"/>
    </location>
    <ligand>
        <name>Na(+)</name>
        <dbReference type="ChEBI" id="CHEBI:29101"/>
        <note>structural</note>
    </ligand>
</feature>
<evidence type="ECO:0000313" key="14">
    <source>
        <dbReference type="Proteomes" id="UP000306147"/>
    </source>
</evidence>
<evidence type="ECO:0000256" key="2">
    <source>
        <dbReference type="ARBA" id="ARBA00022475"/>
    </source>
</evidence>